<dbReference type="PANTHER" id="PTHR24394:SF29">
    <property type="entry name" value="MYONEURIN"/>
    <property type="match status" value="1"/>
</dbReference>
<dbReference type="AlphaFoldDB" id="A0A6G0VSF1"/>
<dbReference type="OrthoDB" id="6611173at2759"/>
<comment type="caution">
    <text evidence="9">The sequence shown here is derived from an EMBL/GenBank/DDBJ whole genome shotgun (WGS) entry which is preliminary data.</text>
</comment>
<dbReference type="PROSITE" id="PS00028">
    <property type="entry name" value="ZINC_FINGER_C2H2_1"/>
    <property type="match status" value="2"/>
</dbReference>
<evidence type="ECO:0000256" key="4">
    <source>
        <dbReference type="ARBA" id="ARBA00022771"/>
    </source>
</evidence>
<feature type="domain" description="C2H2-type" evidence="8">
    <location>
        <begin position="29"/>
        <end position="53"/>
    </location>
</feature>
<dbReference type="GO" id="GO:0005634">
    <property type="term" value="C:nucleus"/>
    <property type="evidence" value="ECO:0007669"/>
    <property type="project" value="UniProtKB-SubCell"/>
</dbReference>
<comment type="subcellular location">
    <subcellularLocation>
        <location evidence="1">Nucleus</location>
    </subcellularLocation>
</comment>
<dbReference type="GO" id="GO:0008270">
    <property type="term" value="F:zinc ion binding"/>
    <property type="evidence" value="ECO:0007669"/>
    <property type="project" value="UniProtKB-KW"/>
</dbReference>
<name>A0A6G0VSF1_APHCR</name>
<evidence type="ECO:0000256" key="3">
    <source>
        <dbReference type="ARBA" id="ARBA00022737"/>
    </source>
</evidence>
<dbReference type="Proteomes" id="UP000478052">
    <property type="component" value="Unassembled WGS sequence"/>
</dbReference>
<keyword evidence="4 7" id="KW-0863">Zinc-finger</keyword>
<reference evidence="9 10" key="1">
    <citation type="submission" date="2019-08" db="EMBL/GenBank/DDBJ databases">
        <title>Whole genome of Aphis craccivora.</title>
        <authorList>
            <person name="Voronova N.V."/>
            <person name="Shulinski R.S."/>
            <person name="Bandarenka Y.V."/>
            <person name="Zhorov D.G."/>
            <person name="Warner D."/>
        </authorList>
    </citation>
    <scope>NUCLEOTIDE SEQUENCE [LARGE SCALE GENOMIC DNA]</scope>
    <source>
        <strain evidence="9">180601</strain>
        <tissue evidence="9">Whole Body</tissue>
    </source>
</reference>
<evidence type="ECO:0000256" key="5">
    <source>
        <dbReference type="ARBA" id="ARBA00022833"/>
    </source>
</evidence>
<gene>
    <name evidence="9" type="ORF">FWK35_00034147</name>
</gene>
<dbReference type="SMART" id="SM00355">
    <property type="entry name" value="ZnF_C2H2"/>
    <property type="match status" value="2"/>
</dbReference>
<dbReference type="EMBL" id="VUJU01012494">
    <property type="protein sequence ID" value="KAF0707542.1"/>
    <property type="molecule type" value="Genomic_DNA"/>
</dbReference>
<keyword evidence="10" id="KW-1185">Reference proteome</keyword>
<dbReference type="InterPro" id="IPR036236">
    <property type="entry name" value="Znf_C2H2_sf"/>
</dbReference>
<evidence type="ECO:0000313" key="9">
    <source>
        <dbReference type="EMBL" id="KAF0707542.1"/>
    </source>
</evidence>
<dbReference type="PANTHER" id="PTHR24394">
    <property type="entry name" value="ZINC FINGER PROTEIN"/>
    <property type="match status" value="1"/>
</dbReference>
<dbReference type="Gene3D" id="3.30.160.60">
    <property type="entry name" value="Classic Zinc Finger"/>
    <property type="match status" value="1"/>
</dbReference>
<sequence length="195" mass="21936">MYKCDMCLAVFKMKWNLARHVNTHNGIRYSCTVCEKKYTTNSNLNKHMKNVHAILHAPPAKIVQSVTLIGQPERDSVIKFAPRIIRPALPDVLTGGSNMSDDEIYYHSYTTSSVNGKRVSTADTSSVARSKKKRPVKEESPGFVEISASKARTIVWYYAKNTGGIKNYTDFLRSLESDLKQMLKIVIYTVADING</sequence>
<keyword evidence="6" id="KW-0539">Nucleus</keyword>
<protein>
    <recommendedName>
        <fullName evidence="8">C2H2-type domain-containing protein</fullName>
    </recommendedName>
</protein>
<evidence type="ECO:0000256" key="2">
    <source>
        <dbReference type="ARBA" id="ARBA00022723"/>
    </source>
</evidence>
<accession>A0A6G0VSF1</accession>
<evidence type="ECO:0000259" key="8">
    <source>
        <dbReference type="PROSITE" id="PS50157"/>
    </source>
</evidence>
<evidence type="ECO:0000313" key="10">
    <source>
        <dbReference type="Proteomes" id="UP000478052"/>
    </source>
</evidence>
<dbReference type="SUPFAM" id="SSF57667">
    <property type="entry name" value="beta-beta-alpha zinc fingers"/>
    <property type="match status" value="1"/>
</dbReference>
<feature type="domain" description="C2H2-type" evidence="8">
    <location>
        <begin position="2"/>
        <end position="29"/>
    </location>
</feature>
<organism evidence="9 10">
    <name type="scientific">Aphis craccivora</name>
    <name type="common">Cowpea aphid</name>
    <dbReference type="NCBI Taxonomy" id="307492"/>
    <lineage>
        <taxon>Eukaryota</taxon>
        <taxon>Metazoa</taxon>
        <taxon>Ecdysozoa</taxon>
        <taxon>Arthropoda</taxon>
        <taxon>Hexapoda</taxon>
        <taxon>Insecta</taxon>
        <taxon>Pterygota</taxon>
        <taxon>Neoptera</taxon>
        <taxon>Paraneoptera</taxon>
        <taxon>Hemiptera</taxon>
        <taxon>Sternorrhyncha</taxon>
        <taxon>Aphidomorpha</taxon>
        <taxon>Aphidoidea</taxon>
        <taxon>Aphididae</taxon>
        <taxon>Aphidini</taxon>
        <taxon>Aphis</taxon>
        <taxon>Aphis</taxon>
    </lineage>
</organism>
<keyword evidence="5" id="KW-0862">Zinc</keyword>
<dbReference type="InterPro" id="IPR013087">
    <property type="entry name" value="Znf_C2H2_type"/>
</dbReference>
<proteinExistence type="predicted"/>
<evidence type="ECO:0000256" key="1">
    <source>
        <dbReference type="ARBA" id="ARBA00004123"/>
    </source>
</evidence>
<dbReference type="PROSITE" id="PS50157">
    <property type="entry name" value="ZINC_FINGER_C2H2_2"/>
    <property type="match status" value="2"/>
</dbReference>
<evidence type="ECO:0000256" key="6">
    <source>
        <dbReference type="ARBA" id="ARBA00023242"/>
    </source>
</evidence>
<keyword evidence="2" id="KW-0479">Metal-binding</keyword>
<keyword evidence="3" id="KW-0677">Repeat</keyword>
<evidence type="ECO:0000256" key="7">
    <source>
        <dbReference type="PROSITE-ProRule" id="PRU00042"/>
    </source>
</evidence>
<dbReference type="GO" id="GO:0000981">
    <property type="term" value="F:DNA-binding transcription factor activity, RNA polymerase II-specific"/>
    <property type="evidence" value="ECO:0007669"/>
    <property type="project" value="TreeGrafter"/>
</dbReference>
<dbReference type="Pfam" id="PF00096">
    <property type="entry name" value="zf-C2H2"/>
    <property type="match status" value="2"/>
</dbReference>